<evidence type="ECO:0000313" key="2">
    <source>
        <dbReference type="Proteomes" id="UP000297245"/>
    </source>
</evidence>
<proteinExistence type="predicted"/>
<sequence>MFSAYLSDLLCPKVSLDDKQADKKLGDEDDASSTSDNENWHVLLITVMADQGLQFRDI</sequence>
<dbReference type="AlphaFoldDB" id="A0A4V4HAF1"/>
<protein>
    <submittedName>
        <fullName evidence="1">Uncharacterized protein</fullName>
    </submittedName>
</protein>
<organism evidence="1 2">
    <name type="scientific">Dendrothele bispora (strain CBS 962.96)</name>
    <dbReference type="NCBI Taxonomy" id="1314807"/>
    <lineage>
        <taxon>Eukaryota</taxon>
        <taxon>Fungi</taxon>
        <taxon>Dikarya</taxon>
        <taxon>Basidiomycota</taxon>
        <taxon>Agaricomycotina</taxon>
        <taxon>Agaricomycetes</taxon>
        <taxon>Agaricomycetidae</taxon>
        <taxon>Agaricales</taxon>
        <taxon>Agaricales incertae sedis</taxon>
        <taxon>Dendrothele</taxon>
    </lineage>
</organism>
<accession>A0A4V4HAF1</accession>
<dbReference type="EMBL" id="ML182545">
    <property type="protein sequence ID" value="THU75255.1"/>
    <property type="molecule type" value="Genomic_DNA"/>
</dbReference>
<reference evidence="1 2" key="1">
    <citation type="journal article" date="2019" name="Nat. Ecol. Evol.">
        <title>Megaphylogeny resolves global patterns of mushroom evolution.</title>
        <authorList>
            <person name="Varga T."/>
            <person name="Krizsan K."/>
            <person name="Foldi C."/>
            <person name="Dima B."/>
            <person name="Sanchez-Garcia M."/>
            <person name="Sanchez-Ramirez S."/>
            <person name="Szollosi G.J."/>
            <person name="Szarkandi J.G."/>
            <person name="Papp V."/>
            <person name="Albert L."/>
            <person name="Andreopoulos W."/>
            <person name="Angelini C."/>
            <person name="Antonin V."/>
            <person name="Barry K.W."/>
            <person name="Bougher N.L."/>
            <person name="Buchanan P."/>
            <person name="Buyck B."/>
            <person name="Bense V."/>
            <person name="Catcheside P."/>
            <person name="Chovatia M."/>
            <person name="Cooper J."/>
            <person name="Damon W."/>
            <person name="Desjardin D."/>
            <person name="Finy P."/>
            <person name="Geml J."/>
            <person name="Haridas S."/>
            <person name="Hughes K."/>
            <person name="Justo A."/>
            <person name="Karasinski D."/>
            <person name="Kautmanova I."/>
            <person name="Kiss B."/>
            <person name="Kocsube S."/>
            <person name="Kotiranta H."/>
            <person name="LaButti K.M."/>
            <person name="Lechner B.E."/>
            <person name="Liimatainen K."/>
            <person name="Lipzen A."/>
            <person name="Lukacs Z."/>
            <person name="Mihaltcheva S."/>
            <person name="Morgado L.N."/>
            <person name="Niskanen T."/>
            <person name="Noordeloos M.E."/>
            <person name="Ohm R.A."/>
            <person name="Ortiz-Santana B."/>
            <person name="Ovrebo C."/>
            <person name="Racz N."/>
            <person name="Riley R."/>
            <person name="Savchenko A."/>
            <person name="Shiryaev A."/>
            <person name="Soop K."/>
            <person name="Spirin V."/>
            <person name="Szebenyi C."/>
            <person name="Tomsovsky M."/>
            <person name="Tulloss R.E."/>
            <person name="Uehling J."/>
            <person name="Grigoriev I.V."/>
            <person name="Vagvolgyi C."/>
            <person name="Papp T."/>
            <person name="Martin F.M."/>
            <person name="Miettinen O."/>
            <person name="Hibbett D.S."/>
            <person name="Nagy L.G."/>
        </authorList>
    </citation>
    <scope>NUCLEOTIDE SEQUENCE [LARGE SCALE GENOMIC DNA]</scope>
    <source>
        <strain evidence="1 2">CBS 962.96</strain>
    </source>
</reference>
<gene>
    <name evidence="1" type="ORF">K435DRAFT_881245</name>
</gene>
<evidence type="ECO:0000313" key="1">
    <source>
        <dbReference type="EMBL" id="THU75255.1"/>
    </source>
</evidence>
<dbReference type="Proteomes" id="UP000297245">
    <property type="component" value="Unassembled WGS sequence"/>
</dbReference>
<keyword evidence="2" id="KW-1185">Reference proteome</keyword>
<name>A0A4V4HAF1_DENBC</name>